<dbReference type="PANTHER" id="PTHR13847">
    <property type="entry name" value="SARCOSINE DEHYDROGENASE-RELATED"/>
    <property type="match status" value="1"/>
</dbReference>
<dbReference type="Pfam" id="PF01266">
    <property type="entry name" value="DAO"/>
    <property type="match status" value="1"/>
</dbReference>
<accession>A0A7Y0E247</accession>
<keyword evidence="1" id="KW-0560">Oxidoreductase</keyword>
<keyword evidence="4" id="KW-1185">Reference proteome</keyword>
<dbReference type="Proteomes" id="UP000539372">
    <property type="component" value="Unassembled WGS sequence"/>
</dbReference>
<comment type="caution">
    <text evidence="3">The sequence shown here is derived from an EMBL/GenBank/DDBJ whole genome shotgun (WGS) entry which is preliminary data.</text>
</comment>
<dbReference type="InterPro" id="IPR006076">
    <property type="entry name" value="FAD-dep_OxRdtase"/>
</dbReference>
<dbReference type="InterPro" id="IPR036188">
    <property type="entry name" value="FAD/NAD-bd_sf"/>
</dbReference>
<proteinExistence type="predicted"/>
<sequence>MNEQKVDGLGFSQSLWFATAIAAPDTPPLTDSRKADVAIVGGGFAGLSAALHLAERGVDVVVLEAKEPGWGASGRNGGQVIAGLKHDFADMVAAYGTDTAERMAAFADTTADAAFDLIARHGIDCDAVRGGWVQGAHADSALPEIDAMVERLSARGGDVAALNADEMERLLGTNWYKGGFLDRRAGTVQPLSLARGLAKAAIAVGAAVHGNSPVSGMARSAAGWVVTTEGGAAITADRVLMCTNGYSDLTGVQSAVARSVVPFFSYQIATRPLSENQLGALPAQGLGVSETRRVLSYCRVDKEGRFVMGARGALDGTLTDAAFSRPLERLQEIFPTLKGEEIVYRWNGKVAITPDHFPRIMEVAPGVGSALGWNGRGVAITTAMGPVLADWMTGTPASELPFPVTAPRPIPFHVFKRPASGVAVTWYNYLDNRERAKSAR</sequence>
<dbReference type="EMBL" id="JABBNT010000004">
    <property type="protein sequence ID" value="NMM45850.1"/>
    <property type="molecule type" value="Genomic_DNA"/>
</dbReference>
<dbReference type="GO" id="GO:0016491">
    <property type="term" value="F:oxidoreductase activity"/>
    <property type="evidence" value="ECO:0007669"/>
    <property type="project" value="UniProtKB-KW"/>
</dbReference>
<evidence type="ECO:0000313" key="4">
    <source>
        <dbReference type="Proteomes" id="UP000539372"/>
    </source>
</evidence>
<dbReference type="AlphaFoldDB" id="A0A7Y0E247"/>
<reference evidence="3 4" key="1">
    <citation type="submission" date="2020-04" db="EMBL/GenBank/DDBJ databases">
        <title>Rhodospirillaceae bacterium KN72 isolated from deep sea.</title>
        <authorList>
            <person name="Zhang D.-C."/>
        </authorList>
    </citation>
    <scope>NUCLEOTIDE SEQUENCE [LARGE SCALE GENOMIC DNA]</scope>
    <source>
        <strain evidence="3 4">KN72</strain>
    </source>
</reference>
<dbReference type="Gene3D" id="3.30.9.10">
    <property type="entry name" value="D-Amino Acid Oxidase, subunit A, domain 2"/>
    <property type="match status" value="1"/>
</dbReference>
<organism evidence="3 4">
    <name type="scientific">Pacificispira spongiicola</name>
    <dbReference type="NCBI Taxonomy" id="2729598"/>
    <lineage>
        <taxon>Bacteria</taxon>
        <taxon>Pseudomonadati</taxon>
        <taxon>Pseudomonadota</taxon>
        <taxon>Alphaproteobacteria</taxon>
        <taxon>Rhodospirillales</taxon>
        <taxon>Rhodospirillaceae</taxon>
        <taxon>Pacificispira</taxon>
    </lineage>
</organism>
<dbReference type="SUPFAM" id="SSF51905">
    <property type="entry name" value="FAD/NAD(P)-binding domain"/>
    <property type="match status" value="1"/>
</dbReference>
<dbReference type="RefSeq" id="WP_169626226.1">
    <property type="nucleotide sequence ID" value="NZ_JABBNT010000004.1"/>
</dbReference>
<evidence type="ECO:0000259" key="2">
    <source>
        <dbReference type="Pfam" id="PF01266"/>
    </source>
</evidence>
<name>A0A7Y0E247_9PROT</name>
<evidence type="ECO:0000256" key="1">
    <source>
        <dbReference type="ARBA" id="ARBA00023002"/>
    </source>
</evidence>
<gene>
    <name evidence="3" type="ORF">HH303_15240</name>
</gene>
<dbReference type="GO" id="GO:0005737">
    <property type="term" value="C:cytoplasm"/>
    <property type="evidence" value="ECO:0007669"/>
    <property type="project" value="TreeGrafter"/>
</dbReference>
<dbReference type="PANTHER" id="PTHR13847:SF281">
    <property type="entry name" value="FAD DEPENDENT OXIDOREDUCTASE DOMAIN-CONTAINING PROTEIN"/>
    <property type="match status" value="1"/>
</dbReference>
<dbReference type="PRINTS" id="PR00420">
    <property type="entry name" value="RNGMNOXGNASE"/>
</dbReference>
<protein>
    <submittedName>
        <fullName evidence="3">FAD-binding oxidoreductase</fullName>
    </submittedName>
</protein>
<dbReference type="Gene3D" id="3.50.50.60">
    <property type="entry name" value="FAD/NAD(P)-binding domain"/>
    <property type="match status" value="1"/>
</dbReference>
<feature type="domain" description="FAD dependent oxidoreductase" evidence="2">
    <location>
        <begin position="36"/>
        <end position="391"/>
    </location>
</feature>
<evidence type="ECO:0000313" key="3">
    <source>
        <dbReference type="EMBL" id="NMM45850.1"/>
    </source>
</evidence>